<evidence type="ECO:0000313" key="3">
    <source>
        <dbReference type="EMBL" id="KAH6876364.1"/>
    </source>
</evidence>
<dbReference type="InterPro" id="IPR018712">
    <property type="entry name" value="Tle1-like_cat"/>
</dbReference>
<feature type="domain" description="T6SS Phospholipase effector Tle1-like catalytic" evidence="2">
    <location>
        <begin position="51"/>
        <end position="314"/>
    </location>
</feature>
<dbReference type="OrthoDB" id="59699at2759"/>
<organism evidence="3 4">
    <name type="scientific">Thelonectria olida</name>
    <dbReference type="NCBI Taxonomy" id="1576542"/>
    <lineage>
        <taxon>Eukaryota</taxon>
        <taxon>Fungi</taxon>
        <taxon>Dikarya</taxon>
        <taxon>Ascomycota</taxon>
        <taxon>Pezizomycotina</taxon>
        <taxon>Sordariomycetes</taxon>
        <taxon>Hypocreomycetidae</taxon>
        <taxon>Hypocreales</taxon>
        <taxon>Nectriaceae</taxon>
        <taxon>Thelonectria</taxon>
    </lineage>
</organism>
<dbReference type="AlphaFoldDB" id="A0A9P9ALS9"/>
<evidence type="ECO:0000259" key="2">
    <source>
        <dbReference type="Pfam" id="PF09994"/>
    </source>
</evidence>
<proteinExistence type="predicted"/>
<sequence length="762" mass="86132">MGTDIDQFVSSISATDFEQVTHEAHELVSHETAGNSDNAPCSDCGEFHVRRRLVCCVDGTWMLPDGTMGSFHGNASNVFRVWASVKEGRIRASESHDGKEWQQIKLYFKGIGAEEVGIAKLMSGITGVGYELLMAQVYATCCLYSCPSRDEIYLFGFSRGGFIVSAVAGLFHHMGTLDPSAPDFPIRFIEGLGLYRKISTGTKNERHEVYRYLIANTRPSPNIKFVGLVDSVKAVNDEGLFNIKFTDNISHLRHALALIDMRSAFHPMRFLPGSRVRSGRTCLEGWFLGDHSNIGGAKKEDGAALWPLQWILSEAESFGLVLGFKSHPNAPIPDPVDCVRPRGASRTTVTYKNGLKVNVWDLSGRFKQPGLAPETNVQTSDGFSSVDHDINYEYVTDRYIFHDSRGFEANKEEPFKYIIPLDRRLEEVDKDFFRKIKTHNVKLMLVLTHPDKIRATLSQSVVETYAMEHPDNFIQVELDIPPADQPLIRRTIITRYAQEIKQKRDDICSELFGTENQLGLDCDSDCYIVNAQFRRDPASRYDEVLDRSRHVGQDLLRRIDREDRWRDVGNKLEQAVKKATPRVTSARNSFYNPLKLFDDNIDHYTELQERLHAELKVVASVAHLGTLGSLGVIAAVSGLVGWAVGGALVVGNQLTKRLHTTERWRLLISAAVKLILIYDWCAWAPSKTITTELFGRAFIMCVRRAKDIQDFVKKNWDMVDAIFRIDLETTLRKIVTHFRFKPERHILSGLDWCTCSVCSWTG</sequence>
<keyword evidence="1" id="KW-0812">Transmembrane</keyword>
<dbReference type="PANTHER" id="PTHR33840:SF1">
    <property type="entry name" value="TLE1 PHOSPHOLIPASE DOMAIN-CONTAINING PROTEIN"/>
    <property type="match status" value="1"/>
</dbReference>
<keyword evidence="1" id="KW-0472">Membrane</keyword>
<reference evidence="3 4" key="1">
    <citation type="journal article" date="2021" name="Nat. Commun.">
        <title>Genetic determinants of endophytism in the Arabidopsis root mycobiome.</title>
        <authorList>
            <person name="Mesny F."/>
            <person name="Miyauchi S."/>
            <person name="Thiergart T."/>
            <person name="Pickel B."/>
            <person name="Atanasova L."/>
            <person name="Karlsson M."/>
            <person name="Huettel B."/>
            <person name="Barry K.W."/>
            <person name="Haridas S."/>
            <person name="Chen C."/>
            <person name="Bauer D."/>
            <person name="Andreopoulos W."/>
            <person name="Pangilinan J."/>
            <person name="LaButti K."/>
            <person name="Riley R."/>
            <person name="Lipzen A."/>
            <person name="Clum A."/>
            <person name="Drula E."/>
            <person name="Henrissat B."/>
            <person name="Kohler A."/>
            <person name="Grigoriev I.V."/>
            <person name="Martin F.M."/>
            <person name="Hacquard S."/>
        </authorList>
    </citation>
    <scope>NUCLEOTIDE SEQUENCE [LARGE SCALE GENOMIC DNA]</scope>
    <source>
        <strain evidence="3 4">MPI-CAGE-CH-0241</strain>
    </source>
</reference>
<feature type="transmembrane region" description="Helical" evidence="1">
    <location>
        <begin position="630"/>
        <end position="652"/>
    </location>
</feature>
<feature type="transmembrane region" description="Helical" evidence="1">
    <location>
        <begin position="664"/>
        <end position="685"/>
    </location>
</feature>
<keyword evidence="1" id="KW-1133">Transmembrane helix</keyword>
<accession>A0A9P9ALS9</accession>
<dbReference type="EMBL" id="JAGPYM010000035">
    <property type="protein sequence ID" value="KAH6876364.1"/>
    <property type="molecule type" value="Genomic_DNA"/>
</dbReference>
<dbReference type="Pfam" id="PF09994">
    <property type="entry name" value="T6SS_Tle1-like_cat"/>
    <property type="match status" value="1"/>
</dbReference>
<dbReference type="Proteomes" id="UP000777438">
    <property type="component" value="Unassembled WGS sequence"/>
</dbReference>
<name>A0A9P9ALS9_9HYPO</name>
<evidence type="ECO:0000313" key="4">
    <source>
        <dbReference type="Proteomes" id="UP000777438"/>
    </source>
</evidence>
<dbReference type="PANTHER" id="PTHR33840">
    <property type="match status" value="1"/>
</dbReference>
<comment type="caution">
    <text evidence="3">The sequence shown here is derived from an EMBL/GenBank/DDBJ whole genome shotgun (WGS) entry which is preliminary data.</text>
</comment>
<keyword evidence="4" id="KW-1185">Reference proteome</keyword>
<gene>
    <name evidence="3" type="ORF">B0T10DRAFT_585450</name>
</gene>
<protein>
    <recommendedName>
        <fullName evidence="2">T6SS Phospholipase effector Tle1-like catalytic domain-containing protein</fullName>
    </recommendedName>
</protein>
<evidence type="ECO:0000256" key="1">
    <source>
        <dbReference type="SAM" id="Phobius"/>
    </source>
</evidence>